<evidence type="ECO:0000313" key="2">
    <source>
        <dbReference type="Proteomes" id="UP000316330"/>
    </source>
</evidence>
<dbReference type="EMBL" id="VNJJ01000018">
    <property type="protein sequence ID" value="TVX96119.1"/>
    <property type="molecule type" value="Genomic_DNA"/>
</dbReference>
<dbReference type="AlphaFoldDB" id="A0A559J8A3"/>
<organism evidence="1 2">
    <name type="scientific">Cohnella terricola</name>
    <dbReference type="NCBI Taxonomy" id="1289167"/>
    <lineage>
        <taxon>Bacteria</taxon>
        <taxon>Bacillati</taxon>
        <taxon>Bacillota</taxon>
        <taxon>Bacilli</taxon>
        <taxon>Bacillales</taxon>
        <taxon>Paenibacillaceae</taxon>
        <taxon>Cohnella</taxon>
    </lineage>
</organism>
<evidence type="ECO:0000313" key="1">
    <source>
        <dbReference type="EMBL" id="TVX96119.1"/>
    </source>
</evidence>
<dbReference type="Gene3D" id="3.40.960.10">
    <property type="entry name" value="VSR Endonuclease"/>
    <property type="match status" value="1"/>
</dbReference>
<sequence>MNFEIEYARFLKKHQQARRGESLRRLQEGHAHGEKMLLENVWWPAFGNFDHLHPEYEVSDFKDGRRFLDFAFILDMLKLDIEIDGFQSHAKEIARSKFSDNLMRQNHLVLDGWKIIRFSYDDIVERPRMCQQILLQFMGRWASGKKIDRVSKLNAEEKDIIRMALRGGRILRPKDVCRLLNVENQKARKMLRSLSVIGVLSPSGSGSERIFSYKLAESVTIDDLGL</sequence>
<accession>A0A559J8A3</accession>
<keyword evidence="1" id="KW-0238">DNA-binding</keyword>
<protein>
    <submittedName>
        <fullName evidence="1">DNA-binding response regulator</fullName>
    </submittedName>
</protein>
<dbReference type="RefSeq" id="WP_144706598.1">
    <property type="nucleotide sequence ID" value="NZ_VNJJ01000018.1"/>
</dbReference>
<reference evidence="1 2" key="1">
    <citation type="submission" date="2019-07" db="EMBL/GenBank/DDBJ databases">
        <authorList>
            <person name="Kim J."/>
        </authorList>
    </citation>
    <scope>NUCLEOTIDE SEQUENCE [LARGE SCALE GENOMIC DNA]</scope>
    <source>
        <strain evidence="1 2">G13</strain>
    </source>
</reference>
<gene>
    <name evidence="1" type="ORF">FPZ45_22095</name>
</gene>
<dbReference type="GO" id="GO:0003677">
    <property type="term" value="F:DNA binding"/>
    <property type="evidence" value="ECO:0007669"/>
    <property type="project" value="UniProtKB-KW"/>
</dbReference>
<keyword evidence="2" id="KW-1185">Reference proteome</keyword>
<dbReference type="OrthoDB" id="2677830at2"/>
<proteinExistence type="predicted"/>
<name>A0A559J8A3_9BACL</name>
<dbReference type="Proteomes" id="UP000316330">
    <property type="component" value="Unassembled WGS sequence"/>
</dbReference>
<comment type="caution">
    <text evidence="1">The sequence shown here is derived from an EMBL/GenBank/DDBJ whole genome shotgun (WGS) entry which is preliminary data.</text>
</comment>